<comment type="caution">
    <text evidence="3">The sequence shown here is derived from an EMBL/GenBank/DDBJ whole genome shotgun (WGS) entry which is preliminary data.</text>
</comment>
<dbReference type="InterPro" id="IPR036388">
    <property type="entry name" value="WH-like_DNA-bd_sf"/>
</dbReference>
<reference evidence="3 4" key="1">
    <citation type="journal article" date="2013" name="Genome Announc.">
        <title>Draft Genome Sequence of Rhodococcus rhodnii Strain LMG5362, a Symbiont of Rhodnius prolixus (Hemiptera, Reduviidae, Triatominae), the Principle Vector of Trypanosoma cruzi.</title>
        <authorList>
            <person name="Pachebat J.A."/>
            <person name="van Keulen G."/>
            <person name="Whitten M.M."/>
            <person name="Girdwood S."/>
            <person name="Del Sol R."/>
            <person name="Dyson P.J."/>
            <person name="Facey P.D."/>
        </authorList>
    </citation>
    <scope>NUCLEOTIDE SEQUENCE [LARGE SCALE GENOMIC DNA]</scope>
    <source>
        <strain evidence="3 4">LMG 5362</strain>
    </source>
</reference>
<evidence type="ECO:0000259" key="2">
    <source>
        <dbReference type="Pfam" id="PF03551"/>
    </source>
</evidence>
<evidence type="ECO:0000313" key="4">
    <source>
        <dbReference type="Proteomes" id="UP000013525"/>
    </source>
</evidence>
<evidence type="ECO:0000313" key="3">
    <source>
        <dbReference type="EMBL" id="EOM76201.1"/>
    </source>
</evidence>
<sequence>MHGYELIQEIASRSDGVWRPSPGSVYPALSQLEDEGHVVVERLAGRKTARLTESGTEYVEATDLGTPWDDVRAAADDGGGDLRRAVGALTGAAGQVAVVGTDAQRRRAVEIVDEARRSLYRLLADDLDPERTDSADGADLSPRGGGEQTAE</sequence>
<dbReference type="eggNOG" id="COG1695">
    <property type="taxonomic scope" value="Bacteria"/>
</dbReference>
<dbReference type="Proteomes" id="UP000013525">
    <property type="component" value="Unassembled WGS sequence"/>
</dbReference>
<protein>
    <submittedName>
        <fullName evidence="3">Transcriptional regulator</fullName>
    </submittedName>
</protein>
<dbReference type="PANTHER" id="PTHR43252:SF2">
    <property type="entry name" value="TRANSCRIPTION REGULATOR, PADR-LIKE FAMILY"/>
    <property type="match status" value="1"/>
</dbReference>
<dbReference type="SUPFAM" id="SSF46785">
    <property type="entry name" value="Winged helix' DNA-binding domain"/>
    <property type="match status" value="1"/>
</dbReference>
<feature type="region of interest" description="Disordered" evidence="1">
    <location>
        <begin position="124"/>
        <end position="151"/>
    </location>
</feature>
<organism evidence="3 4">
    <name type="scientific">Rhodococcus rhodnii LMG 5362</name>
    <dbReference type="NCBI Taxonomy" id="1273125"/>
    <lineage>
        <taxon>Bacteria</taxon>
        <taxon>Bacillati</taxon>
        <taxon>Actinomycetota</taxon>
        <taxon>Actinomycetes</taxon>
        <taxon>Mycobacteriales</taxon>
        <taxon>Nocardiaceae</taxon>
        <taxon>Rhodococcus</taxon>
    </lineage>
</organism>
<accession>R7WLK5</accession>
<name>R7WLK5_9NOCA</name>
<dbReference type="InterPro" id="IPR036390">
    <property type="entry name" value="WH_DNA-bd_sf"/>
</dbReference>
<evidence type="ECO:0000256" key="1">
    <source>
        <dbReference type="SAM" id="MobiDB-lite"/>
    </source>
</evidence>
<dbReference type="EMBL" id="APMY01000074">
    <property type="protein sequence ID" value="EOM76201.1"/>
    <property type="molecule type" value="Genomic_DNA"/>
</dbReference>
<gene>
    <name evidence="3" type="ORF">Rrhod_2450</name>
</gene>
<dbReference type="Pfam" id="PF03551">
    <property type="entry name" value="PadR"/>
    <property type="match status" value="1"/>
</dbReference>
<keyword evidence="4" id="KW-1185">Reference proteome</keyword>
<feature type="domain" description="Transcription regulator PadR N-terminal" evidence="2">
    <location>
        <begin position="1"/>
        <end position="60"/>
    </location>
</feature>
<dbReference type="AlphaFoldDB" id="R7WLK5"/>
<dbReference type="Gene3D" id="1.10.10.10">
    <property type="entry name" value="Winged helix-like DNA-binding domain superfamily/Winged helix DNA-binding domain"/>
    <property type="match status" value="1"/>
</dbReference>
<dbReference type="PANTHER" id="PTHR43252">
    <property type="entry name" value="TRANSCRIPTIONAL REGULATOR YQJI"/>
    <property type="match status" value="1"/>
</dbReference>
<proteinExistence type="predicted"/>
<dbReference type="InterPro" id="IPR005149">
    <property type="entry name" value="Tscrpt_reg_PadR_N"/>
</dbReference>
<dbReference type="PATRIC" id="fig|1273125.3.peg.2343"/>